<dbReference type="PROSITE" id="PS00012">
    <property type="entry name" value="PHOSPHOPANTETHEINE"/>
    <property type="match status" value="1"/>
</dbReference>
<dbReference type="EMBL" id="LKEA01000073">
    <property type="protein sequence ID" value="ROV89092.1"/>
    <property type="molecule type" value="Genomic_DNA"/>
</dbReference>
<dbReference type="PANTHER" id="PTHR45527">
    <property type="entry name" value="NONRIBOSOMAL PEPTIDE SYNTHETASE"/>
    <property type="match status" value="1"/>
</dbReference>
<evidence type="ECO:0000313" key="7">
    <source>
        <dbReference type="Proteomes" id="UP000283895"/>
    </source>
</evidence>
<dbReference type="InterPro" id="IPR036736">
    <property type="entry name" value="ACP-like_sf"/>
</dbReference>
<dbReference type="CDD" id="cd05918">
    <property type="entry name" value="A_NRPS_SidN3_like"/>
    <property type="match status" value="1"/>
</dbReference>
<dbReference type="InterPro" id="IPR010071">
    <property type="entry name" value="AA_adenyl_dom"/>
</dbReference>
<dbReference type="Gene3D" id="1.10.1200.10">
    <property type="entry name" value="ACP-like"/>
    <property type="match status" value="1"/>
</dbReference>
<dbReference type="NCBIfam" id="TIGR01733">
    <property type="entry name" value="AA-adenyl-dom"/>
    <property type="match status" value="1"/>
</dbReference>
<dbReference type="SUPFAM" id="SSF52777">
    <property type="entry name" value="CoA-dependent acyltransferases"/>
    <property type="match status" value="2"/>
</dbReference>
<protein>
    <recommendedName>
        <fullName evidence="5">Carrier domain-containing protein</fullName>
    </recommendedName>
</protein>
<dbReference type="GO" id="GO:0031177">
    <property type="term" value="F:phosphopantetheine binding"/>
    <property type="evidence" value="ECO:0007669"/>
    <property type="project" value="TreeGrafter"/>
</dbReference>
<name>A0A423VDQ4_9PEZI</name>
<evidence type="ECO:0000256" key="1">
    <source>
        <dbReference type="ARBA" id="ARBA00022450"/>
    </source>
</evidence>
<reference evidence="6 7" key="1">
    <citation type="submission" date="2015-09" db="EMBL/GenBank/DDBJ databases">
        <title>Host preference determinants of Valsa canker pathogens revealed by comparative genomics.</title>
        <authorList>
            <person name="Yin Z."/>
            <person name="Huang L."/>
        </authorList>
    </citation>
    <scope>NUCLEOTIDE SEQUENCE [LARGE SCALE GENOMIC DNA]</scope>
    <source>
        <strain evidence="6 7">03-1</strain>
    </source>
</reference>
<dbReference type="SUPFAM" id="SSF56801">
    <property type="entry name" value="Acetyl-CoA synthetase-like"/>
    <property type="match status" value="1"/>
</dbReference>
<dbReference type="GO" id="GO:0044550">
    <property type="term" value="P:secondary metabolite biosynthetic process"/>
    <property type="evidence" value="ECO:0007669"/>
    <property type="project" value="TreeGrafter"/>
</dbReference>
<dbReference type="InterPro" id="IPR001242">
    <property type="entry name" value="Condensation_dom"/>
</dbReference>
<dbReference type="GO" id="GO:0005737">
    <property type="term" value="C:cytoplasm"/>
    <property type="evidence" value="ECO:0007669"/>
    <property type="project" value="TreeGrafter"/>
</dbReference>
<dbReference type="AlphaFoldDB" id="A0A423VDQ4"/>
<feature type="domain" description="Carrier" evidence="5">
    <location>
        <begin position="587"/>
        <end position="663"/>
    </location>
</feature>
<dbReference type="Gene3D" id="3.30.559.10">
    <property type="entry name" value="Chloramphenicol acetyltransferase-like domain"/>
    <property type="match status" value="1"/>
</dbReference>
<feature type="compositionally biased region" description="Polar residues" evidence="4">
    <location>
        <begin position="27"/>
        <end position="38"/>
    </location>
</feature>
<evidence type="ECO:0000259" key="5">
    <source>
        <dbReference type="PROSITE" id="PS50075"/>
    </source>
</evidence>
<dbReference type="InterPro" id="IPR009081">
    <property type="entry name" value="PP-bd_ACP"/>
</dbReference>
<dbReference type="InterPro" id="IPR045851">
    <property type="entry name" value="AMP-bd_C_sf"/>
</dbReference>
<gene>
    <name evidence="6" type="ORF">VMCG_09872</name>
</gene>
<dbReference type="GO" id="GO:0043041">
    <property type="term" value="P:amino acid activation for nonribosomal peptide biosynthetic process"/>
    <property type="evidence" value="ECO:0007669"/>
    <property type="project" value="TreeGrafter"/>
</dbReference>
<dbReference type="FunFam" id="3.40.50.980:FF:000001">
    <property type="entry name" value="Non-ribosomal peptide synthetase"/>
    <property type="match status" value="1"/>
</dbReference>
<comment type="caution">
    <text evidence="6">The sequence shown here is derived from an EMBL/GenBank/DDBJ whole genome shotgun (WGS) entry which is preliminary data.</text>
</comment>
<dbReference type="PANTHER" id="PTHR45527:SF1">
    <property type="entry name" value="FATTY ACID SYNTHASE"/>
    <property type="match status" value="1"/>
</dbReference>
<evidence type="ECO:0000256" key="4">
    <source>
        <dbReference type="SAM" id="MobiDB-lite"/>
    </source>
</evidence>
<evidence type="ECO:0000256" key="2">
    <source>
        <dbReference type="ARBA" id="ARBA00022553"/>
    </source>
</evidence>
<dbReference type="Gene3D" id="3.30.559.30">
    <property type="entry name" value="Nonribosomal peptide synthetase, condensation domain"/>
    <property type="match status" value="1"/>
</dbReference>
<evidence type="ECO:0000313" key="6">
    <source>
        <dbReference type="EMBL" id="ROV89092.1"/>
    </source>
</evidence>
<organism evidence="6 7">
    <name type="scientific">Cytospora schulzeri</name>
    <dbReference type="NCBI Taxonomy" id="448051"/>
    <lineage>
        <taxon>Eukaryota</taxon>
        <taxon>Fungi</taxon>
        <taxon>Dikarya</taxon>
        <taxon>Ascomycota</taxon>
        <taxon>Pezizomycotina</taxon>
        <taxon>Sordariomycetes</taxon>
        <taxon>Sordariomycetidae</taxon>
        <taxon>Diaporthales</taxon>
        <taxon>Cytosporaceae</taxon>
        <taxon>Cytospora</taxon>
    </lineage>
</organism>
<dbReference type="Pfam" id="PF00668">
    <property type="entry name" value="Condensation"/>
    <property type="match status" value="1"/>
</dbReference>
<dbReference type="FunFam" id="3.40.50.12780:FF:000014">
    <property type="entry name" value="Nonribosomal peptide synthetase 1"/>
    <property type="match status" value="1"/>
</dbReference>
<keyword evidence="2" id="KW-0597">Phosphoprotein</keyword>
<dbReference type="SUPFAM" id="SSF47336">
    <property type="entry name" value="ACP-like"/>
    <property type="match status" value="1"/>
</dbReference>
<dbReference type="OrthoDB" id="416786at2759"/>
<dbReference type="InterPro" id="IPR000873">
    <property type="entry name" value="AMP-dep_synth/lig_dom"/>
</dbReference>
<dbReference type="InterPro" id="IPR006162">
    <property type="entry name" value="Ppantetheine_attach_site"/>
</dbReference>
<dbReference type="InterPro" id="IPR042099">
    <property type="entry name" value="ANL_N_sf"/>
</dbReference>
<accession>A0A423VDQ4</accession>
<dbReference type="Pfam" id="PF00550">
    <property type="entry name" value="PP-binding"/>
    <property type="match status" value="1"/>
</dbReference>
<dbReference type="Proteomes" id="UP000283895">
    <property type="component" value="Unassembled WGS sequence"/>
</dbReference>
<keyword evidence="1" id="KW-0596">Phosphopantetheine</keyword>
<dbReference type="STRING" id="356882.A0A423VDQ4"/>
<dbReference type="CDD" id="cd19545">
    <property type="entry name" value="FUM14_C_NRPS-like"/>
    <property type="match status" value="1"/>
</dbReference>
<keyword evidence="3" id="KW-0436">Ligase</keyword>
<dbReference type="Pfam" id="PF00501">
    <property type="entry name" value="AMP-binding"/>
    <property type="match status" value="1"/>
</dbReference>
<dbReference type="GO" id="GO:0016874">
    <property type="term" value="F:ligase activity"/>
    <property type="evidence" value="ECO:0007669"/>
    <property type="project" value="UniProtKB-KW"/>
</dbReference>
<dbReference type="PROSITE" id="PS50075">
    <property type="entry name" value="CARRIER"/>
    <property type="match status" value="1"/>
</dbReference>
<dbReference type="InterPro" id="IPR023213">
    <property type="entry name" value="CAT-like_dom_sf"/>
</dbReference>
<sequence>MSATTVSPLPTVGLQQSSLLNNETIVERGSGTSTTPQASDRRLPPPPINRLVQDLIQEQVAARPDGPAICSWDGQFTYSELDQLSSRLAVHISSWGVGPDVIVPILCDKSSVTIIAMLAVLKAGGAFSALDTSHPDERLQEIIQDTNANLILVSPSQIRRFSKNPGLTAMEISHPILSDLKPAPAPAPLSPHPDASPSNLMYTIFTSGSTGRPKGVMIEHRAWLTSAQAYGPDQGIDKSSRVLQFASYAFDMSLMEIFTTLLSGGCVCVPSDGDRFGGIEDFVNRAGVNTLMLTPSYARLLDPAAMPGVRSLITGGEAVPSDLLETWAPRVRVYIAYGPTEAAIQAAGLRTSAGNEAITTGLIGRPTGCHIWIVREDNHNEVVPAGEIGELLIEGHTLARGYLGDEAKTKAAFVNLRIGSENRRAFKTGDLVRQAADGTLIFIGRKDTQVKVQGMRFELTEVEARLSRVLPPGSKFCVEKVEIPSSPDRATLVTFMSTSMKVSGSDVPEVEWDLVDDVLSEVPGIMEGLTKVLPAPMVPSLYIPINFVPLTSSHKADRKELRRLFKDLGLEEVQKLQRSDRSQEATRPLTASELTVRELWAAVLNREQETIGPGDNFIHLGGDSVTSIRLVSAARKRGVHLTSSMILSNPVLGDLAKKVLAVDSSSKYKSIEPFALLEGRSGELRATAAALCRVAIEEIEDVLPMSINQMRWYGKTLAKPDAYLDQYRFRLPSDVDLVRFKLALNRTVEAADLLRARALATSDRKLFQAIVKFSPVQLVIVNDSLESYLDQDLRNPMGLGAPLSRYAIVKGVDSTDTFVWTIHHAIYDGFSFKMLLQAIDEFYHGLEPAPFTPFNQYVRGPGEEELAEGESFWKQYLAGSSWARFPVLPPTEEKSPPSMDRFLKTVSIPSQQPAPDSKGNTTPVTTADLIRIAYAATLSPHSADPTSVLFLESLSGRNSTLPGIDRIVGPTLATIPTRLRLPPSKPCGEALAEAQASLVERMRFGNFPLPRILPLAPALELRNVLMIEDEAFLLEGTGEGLFGSGEEVLKLDETDTLPMMYRCIIRGGLLEVDVRYDKSVVRGEEIEAFVDSFGKNLERLSCGVNDKSIGEILSP</sequence>
<proteinExistence type="predicted"/>
<dbReference type="Gene3D" id="3.30.300.30">
    <property type="match status" value="1"/>
</dbReference>
<feature type="region of interest" description="Disordered" evidence="4">
    <location>
        <begin position="27"/>
        <end position="47"/>
    </location>
</feature>
<keyword evidence="7" id="KW-1185">Reference proteome</keyword>
<evidence type="ECO:0000256" key="3">
    <source>
        <dbReference type="ARBA" id="ARBA00022598"/>
    </source>
</evidence>
<dbReference type="Gene3D" id="3.40.50.12780">
    <property type="entry name" value="N-terminal domain of ligase-like"/>
    <property type="match status" value="1"/>
</dbReference>